<dbReference type="OrthoDB" id="9800276at2"/>
<evidence type="ECO:0000256" key="5">
    <source>
        <dbReference type="ARBA" id="ARBA00023136"/>
    </source>
</evidence>
<keyword evidence="9" id="KW-1185">Reference proteome</keyword>
<proteinExistence type="predicted"/>
<dbReference type="GO" id="GO:0016757">
    <property type="term" value="F:glycosyltransferase activity"/>
    <property type="evidence" value="ECO:0007669"/>
    <property type="project" value="UniProtKB-KW"/>
</dbReference>
<feature type="transmembrane region" description="Helical" evidence="6">
    <location>
        <begin position="329"/>
        <end position="351"/>
    </location>
</feature>
<dbReference type="STRING" id="1307839.L21SP5_01093"/>
<feature type="domain" description="Glycosyltransferase 2-like" evidence="7">
    <location>
        <begin position="45"/>
        <end position="157"/>
    </location>
</feature>
<dbReference type="Pfam" id="PF00535">
    <property type="entry name" value="Glycos_transf_2"/>
    <property type="match status" value="1"/>
</dbReference>
<name>A0A0S2HXQ1_9BACT</name>
<reference evidence="8 9" key="1">
    <citation type="submission" date="2015-11" db="EMBL/GenBank/DDBJ databases">
        <title>Description and complete genome sequence of a novel strain predominating in hypersaline microbial mats and representing a new family of the Bacteriodetes phylum.</title>
        <authorList>
            <person name="Spring S."/>
            <person name="Bunk B."/>
            <person name="Sproer C."/>
            <person name="Klenk H.-P."/>
        </authorList>
    </citation>
    <scope>NUCLEOTIDE SEQUENCE [LARGE SCALE GENOMIC DNA]</scope>
    <source>
        <strain evidence="8 9">L21-Spi-D4</strain>
    </source>
</reference>
<dbReference type="GO" id="GO:0005886">
    <property type="term" value="C:plasma membrane"/>
    <property type="evidence" value="ECO:0007669"/>
    <property type="project" value="UniProtKB-SubCell"/>
</dbReference>
<evidence type="ECO:0000259" key="7">
    <source>
        <dbReference type="Pfam" id="PF00535"/>
    </source>
</evidence>
<dbReference type="PANTHER" id="PTHR43646:SF2">
    <property type="entry name" value="GLYCOSYLTRANSFERASE 2-LIKE DOMAIN-CONTAINING PROTEIN"/>
    <property type="match status" value="1"/>
</dbReference>
<keyword evidence="5 6" id="KW-0472">Membrane</keyword>
<evidence type="ECO:0000256" key="1">
    <source>
        <dbReference type="ARBA" id="ARBA00004236"/>
    </source>
</evidence>
<dbReference type="InterPro" id="IPR029044">
    <property type="entry name" value="Nucleotide-diphossugar_trans"/>
</dbReference>
<evidence type="ECO:0000256" key="6">
    <source>
        <dbReference type="SAM" id="Phobius"/>
    </source>
</evidence>
<evidence type="ECO:0000256" key="4">
    <source>
        <dbReference type="ARBA" id="ARBA00022679"/>
    </source>
</evidence>
<accession>A0A0S2HXQ1</accession>
<gene>
    <name evidence="8" type="primary">crtQ</name>
    <name evidence="8" type="ORF">L21SP5_01093</name>
</gene>
<keyword evidence="4 8" id="KW-0808">Transferase</keyword>
<keyword evidence="6" id="KW-1133">Transmembrane helix</keyword>
<sequence>MDWINLGAWIVIGFAVIRLLVSLLNLIFKRELTNMRVEGEPLVDILIPARNEAYNLPSILKDLEQQSYRGFRITVYDDNSSDGTGAYLDKVKKNNPALSVIKGIDVPDGWSGKNHACYQLAKNVKSSIIIYLDADVRVSRDFVQKVVAHFHENELHLLSFFPVQVTKTFGERLIVPLINWILLSLLPLNLVRASSRPALSAANGQCMVFDADNYRHHQWHKQVRIDPVEDIAIMRKMKEAGFKVETLPGHNEISCRMYHSFSESLNGVARSAPAFFGNNWLLATFFVVLIVPGPLLVFLSGDLFLIYFFILTVLLMRVLVSIVSKQAVLLNVILHVPQMLMLPVVVFKGLYNRFRRRYHWKGRAFKL</sequence>
<dbReference type="EC" id="2.4.1.-" evidence="8"/>
<dbReference type="EMBL" id="CP013118">
    <property type="protein sequence ID" value="ALO14757.1"/>
    <property type="molecule type" value="Genomic_DNA"/>
</dbReference>
<dbReference type="Proteomes" id="UP000064893">
    <property type="component" value="Chromosome"/>
</dbReference>
<dbReference type="AlphaFoldDB" id="A0A0S2HXQ1"/>
<organism evidence="8 9">
    <name type="scientific">Salinivirga cyanobacteriivorans</name>
    <dbReference type="NCBI Taxonomy" id="1307839"/>
    <lineage>
        <taxon>Bacteria</taxon>
        <taxon>Pseudomonadati</taxon>
        <taxon>Bacteroidota</taxon>
        <taxon>Bacteroidia</taxon>
        <taxon>Bacteroidales</taxon>
        <taxon>Salinivirgaceae</taxon>
        <taxon>Salinivirga</taxon>
    </lineage>
</organism>
<feature type="transmembrane region" description="Helical" evidence="6">
    <location>
        <begin position="6"/>
        <end position="28"/>
    </location>
</feature>
<evidence type="ECO:0000313" key="9">
    <source>
        <dbReference type="Proteomes" id="UP000064893"/>
    </source>
</evidence>
<dbReference type="SUPFAM" id="SSF53448">
    <property type="entry name" value="Nucleotide-diphospho-sugar transferases"/>
    <property type="match status" value="1"/>
</dbReference>
<keyword evidence="2" id="KW-1003">Cell membrane</keyword>
<feature type="transmembrane region" description="Helical" evidence="6">
    <location>
        <begin position="280"/>
        <end position="299"/>
    </location>
</feature>
<evidence type="ECO:0000256" key="3">
    <source>
        <dbReference type="ARBA" id="ARBA00022676"/>
    </source>
</evidence>
<keyword evidence="6" id="KW-0812">Transmembrane</keyword>
<evidence type="ECO:0000256" key="2">
    <source>
        <dbReference type="ARBA" id="ARBA00022475"/>
    </source>
</evidence>
<comment type="subcellular location">
    <subcellularLocation>
        <location evidence="1">Cell membrane</location>
    </subcellularLocation>
</comment>
<dbReference type="Gene3D" id="3.90.550.10">
    <property type="entry name" value="Spore Coat Polysaccharide Biosynthesis Protein SpsA, Chain A"/>
    <property type="match status" value="1"/>
</dbReference>
<dbReference type="KEGG" id="blq:L21SP5_01093"/>
<protein>
    <submittedName>
        <fullName evidence="8">4,4'-diaponeurosporenoate glycosyltransferase</fullName>
        <ecNumber evidence="8">2.4.1.-</ecNumber>
    </submittedName>
</protein>
<dbReference type="InterPro" id="IPR001173">
    <property type="entry name" value="Glyco_trans_2-like"/>
</dbReference>
<dbReference type="PANTHER" id="PTHR43646">
    <property type="entry name" value="GLYCOSYLTRANSFERASE"/>
    <property type="match status" value="1"/>
</dbReference>
<feature type="transmembrane region" description="Helical" evidence="6">
    <location>
        <begin position="304"/>
        <end position="323"/>
    </location>
</feature>
<keyword evidence="3 8" id="KW-0328">Glycosyltransferase</keyword>
<dbReference type="RefSeq" id="WP_057952272.1">
    <property type="nucleotide sequence ID" value="NZ_CP013118.1"/>
</dbReference>
<evidence type="ECO:0000313" key="8">
    <source>
        <dbReference type="EMBL" id="ALO14757.1"/>
    </source>
</evidence>